<dbReference type="Pfam" id="PF07690">
    <property type="entry name" value="MFS_1"/>
    <property type="match status" value="1"/>
</dbReference>
<dbReference type="PROSITE" id="PS50850">
    <property type="entry name" value="MFS"/>
    <property type="match status" value="1"/>
</dbReference>
<feature type="transmembrane region" description="Helical" evidence="6">
    <location>
        <begin position="282"/>
        <end position="301"/>
    </location>
</feature>
<feature type="transmembrane region" description="Helical" evidence="6">
    <location>
        <begin position="259"/>
        <end position="276"/>
    </location>
</feature>
<dbReference type="PANTHER" id="PTHR23513:SF11">
    <property type="entry name" value="STAPHYLOFERRIN A TRANSPORTER"/>
    <property type="match status" value="1"/>
</dbReference>
<feature type="transmembrane region" description="Helical" evidence="6">
    <location>
        <begin position="192"/>
        <end position="218"/>
    </location>
</feature>
<keyword evidence="5 6" id="KW-0472">Membrane</keyword>
<feature type="transmembrane region" description="Helical" evidence="6">
    <location>
        <begin position="76"/>
        <end position="96"/>
    </location>
</feature>
<protein>
    <recommendedName>
        <fullName evidence="7">Major facilitator superfamily (MFS) profile domain-containing protein</fullName>
    </recommendedName>
</protein>
<feature type="transmembrane region" description="Helical" evidence="6">
    <location>
        <begin position="321"/>
        <end position="342"/>
    </location>
</feature>
<name>A0A381W639_9ZZZZ</name>
<comment type="subcellular location">
    <subcellularLocation>
        <location evidence="1">Cell membrane</location>
        <topology evidence="1">Multi-pass membrane protein</topology>
    </subcellularLocation>
</comment>
<feature type="transmembrane region" description="Helical" evidence="6">
    <location>
        <begin position="49"/>
        <end position="70"/>
    </location>
</feature>
<dbReference type="EMBL" id="UINC01010765">
    <property type="protein sequence ID" value="SVA47771.1"/>
    <property type="molecule type" value="Genomic_DNA"/>
</dbReference>
<evidence type="ECO:0000256" key="6">
    <source>
        <dbReference type="SAM" id="Phobius"/>
    </source>
</evidence>
<gene>
    <name evidence="8" type="ORF">METZ01_LOCUS100625</name>
</gene>
<sequence>MDNVALGWLVYELTGDAFMVGVTAALRMIPLFLLGIVSGAVADRVDRRIVLRIVTLTGAINMFVLGSLLVMGLDSVWMVIALATLIGVSFAFLLTLRQSYTYDIVGSNNSLNGLSMLQIASQGGAVFGSLLAGFLIENIGVGWQFVVVGGTYFLSVLVLLGARESGQAASINKSSVLSNLVGYVTLLKDYPVLLILMCLAATTEIFGFTHMSLIPVFAKDVLGVGAGALGILTAIKQLGGFLGLIALASLGDYRGKGKLMFGITICFGLGQVLFFAVEGVVFFAIVLLLVNACAMAVDTLYKTLMQENVPNKDRGRAMGAWVLSIGTAPIGHLGIGGIAGAFGAPIALLFNGVVLTSAGVISSLSLVKI</sequence>
<feature type="transmembrane region" description="Helical" evidence="6">
    <location>
        <begin position="142"/>
        <end position="162"/>
    </location>
</feature>
<feature type="transmembrane region" description="Helical" evidence="6">
    <location>
        <begin position="348"/>
        <end position="367"/>
    </location>
</feature>
<reference evidence="8" key="1">
    <citation type="submission" date="2018-05" db="EMBL/GenBank/DDBJ databases">
        <authorList>
            <person name="Lanie J.A."/>
            <person name="Ng W.-L."/>
            <person name="Kazmierczak K.M."/>
            <person name="Andrzejewski T.M."/>
            <person name="Davidsen T.M."/>
            <person name="Wayne K.J."/>
            <person name="Tettelin H."/>
            <person name="Glass J.I."/>
            <person name="Rusch D."/>
            <person name="Podicherti R."/>
            <person name="Tsui H.-C.T."/>
            <person name="Winkler M.E."/>
        </authorList>
    </citation>
    <scope>NUCLEOTIDE SEQUENCE</scope>
</reference>
<feature type="transmembrane region" description="Helical" evidence="6">
    <location>
        <begin position="117"/>
        <end position="136"/>
    </location>
</feature>
<dbReference type="InterPro" id="IPR036259">
    <property type="entry name" value="MFS_trans_sf"/>
</dbReference>
<evidence type="ECO:0000256" key="5">
    <source>
        <dbReference type="ARBA" id="ARBA00023136"/>
    </source>
</evidence>
<dbReference type="GO" id="GO:0022857">
    <property type="term" value="F:transmembrane transporter activity"/>
    <property type="evidence" value="ECO:0007669"/>
    <property type="project" value="InterPro"/>
</dbReference>
<feature type="non-terminal residue" evidence="8">
    <location>
        <position position="369"/>
    </location>
</feature>
<dbReference type="GO" id="GO:0005886">
    <property type="term" value="C:plasma membrane"/>
    <property type="evidence" value="ECO:0007669"/>
    <property type="project" value="UniProtKB-SubCell"/>
</dbReference>
<feature type="domain" description="Major facilitator superfamily (MFS) profile" evidence="7">
    <location>
        <begin position="1"/>
        <end position="369"/>
    </location>
</feature>
<accession>A0A381W639</accession>
<feature type="transmembrane region" description="Helical" evidence="6">
    <location>
        <begin position="17"/>
        <end position="37"/>
    </location>
</feature>
<keyword evidence="4 6" id="KW-1133">Transmembrane helix</keyword>
<evidence type="ECO:0000256" key="1">
    <source>
        <dbReference type="ARBA" id="ARBA00004651"/>
    </source>
</evidence>
<dbReference type="InterPro" id="IPR011701">
    <property type="entry name" value="MFS"/>
</dbReference>
<organism evidence="8">
    <name type="scientific">marine metagenome</name>
    <dbReference type="NCBI Taxonomy" id="408172"/>
    <lineage>
        <taxon>unclassified sequences</taxon>
        <taxon>metagenomes</taxon>
        <taxon>ecological metagenomes</taxon>
    </lineage>
</organism>
<proteinExistence type="predicted"/>
<keyword evidence="3 6" id="KW-0812">Transmembrane</keyword>
<feature type="transmembrane region" description="Helical" evidence="6">
    <location>
        <begin position="224"/>
        <end position="247"/>
    </location>
</feature>
<evidence type="ECO:0000313" key="8">
    <source>
        <dbReference type="EMBL" id="SVA47771.1"/>
    </source>
</evidence>
<evidence type="ECO:0000256" key="4">
    <source>
        <dbReference type="ARBA" id="ARBA00022989"/>
    </source>
</evidence>
<dbReference type="AlphaFoldDB" id="A0A381W639"/>
<dbReference type="CDD" id="cd06173">
    <property type="entry name" value="MFS_MefA_like"/>
    <property type="match status" value="1"/>
</dbReference>
<dbReference type="Gene3D" id="1.20.1250.20">
    <property type="entry name" value="MFS general substrate transporter like domains"/>
    <property type="match status" value="1"/>
</dbReference>
<dbReference type="InterPro" id="IPR020846">
    <property type="entry name" value="MFS_dom"/>
</dbReference>
<evidence type="ECO:0000256" key="3">
    <source>
        <dbReference type="ARBA" id="ARBA00022692"/>
    </source>
</evidence>
<evidence type="ECO:0000259" key="7">
    <source>
        <dbReference type="PROSITE" id="PS50850"/>
    </source>
</evidence>
<evidence type="ECO:0000256" key="2">
    <source>
        <dbReference type="ARBA" id="ARBA00022475"/>
    </source>
</evidence>
<keyword evidence="2" id="KW-1003">Cell membrane</keyword>
<dbReference type="SUPFAM" id="SSF103473">
    <property type="entry name" value="MFS general substrate transporter"/>
    <property type="match status" value="1"/>
</dbReference>
<dbReference type="PANTHER" id="PTHR23513">
    <property type="entry name" value="INTEGRAL MEMBRANE EFFLUX PROTEIN-RELATED"/>
    <property type="match status" value="1"/>
</dbReference>